<name>A0A343VR33_9MYCO</name>
<organism evidence="1">
    <name type="scientific">Mycolicibacterium sp. CBMA 213</name>
    <dbReference type="NCBI Taxonomy" id="1968788"/>
    <lineage>
        <taxon>Bacteria</taxon>
        <taxon>Bacillati</taxon>
        <taxon>Actinomycetota</taxon>
        <taxon>Actinomycetes</taxon>
        <taxon>Mycobacteriales</taxon>
        <taxon>Mycobacteriaceae</taxon>
        <taxon>Mycolicibacterium</taxon>
    </lineage>
</organism>
<geneLocation type="plasmid" evidence="1">
    <name>pCBMA213_1</name>
</geneLocation>
<dbReference type="EMBL" id="MF600313">
    <property type="protein sequence ID" value="AVN58357.1"/>
    <property type="molecule type" value="Genomic_DNA"/>
</dbReference>
<proteinExistence type="predicted"/>
<accession>A0A343VR33</accession>
<sequence length="57" mass="6465">MRHKNTGIVTKLQPSATVSRYKNDPNWSTTTRSTVQYTGTTRQLVKLRMLRVGAADE</sequence>
<keyword evidence="1" id="KW-0614">Plasmid</keyword>
<reference evidence="1" key="1">
    <citation type="journal article" date="2018" name="Front. Microbiol.">
        <title>Beyond the Limits: tRNA Array Units in Mycobacterium Genomes.</title>
        <authorList>
            <person name="Morgado S.M."/>
            <person name="Vicente A.C."/>
        </authorList>
    </citation>
    <scope>NUCLEOTIDE SEQUENCE</scope>
    <source>
        <strain evidence="1">CBMA 213</strain>
        <plasmid evidence="1">pCBMA213_1</plasmid>
    </source>
</reference>
<gene>
    <name evidence="1" type="ORF">B5P44_p00062</name>
</gene>
<dbReference type="AlphaFoldDB" id="A0A343VR33"/>
<protein>
    <submittedName>
        <fullName evidence="1">Uncharacterized protein</fullName>
    </submittedName>
</protein>
<evidence type="ECO:0000313" key="1">
    <source>
        <dbReference type="EMBL" id="AVN58357.1"/>
    </source>
</evidence>